<keyword evidence="1" id="KW-0732">Signal</keyword>
<evidence type="ECO:0000256" key="1">
    <source>
        <dbReference type="SAM" id="SignalP"/>
    </source>
</evidence>
<evidence type="ECO:0000313" key="3">
    <source>
        <dbReference type="Proteomes" id="UP000233020"/>
    </source>
</evidence>
<evidence type="ECO:0000313" key="2">
    <source>
        <dbReference type="Ensembl" id="ENSANAP00000028086.1"/>
    </source>
</evidence>
<reference evidence="2" key="2">
    <citation type="submission" date="2025-09" db="UniProtKB">
        <authorList>
            <consortium name="Ensembl"/>
        </authorList>
    </citation>
    <scope>IDENTIFICATION</scope>
</reference>
<dbReference type="AlphaFoldDB" id="A0A2K5E4E8"/>
<accession>A0A2K5E4E8</accession>
<dbReference type="OMA" id="RGKWRSW"/>
<dbReference type="Proteomes" id="UP000233020">
    <property type="component" value="Unplaced"/>
</dbReference>
<sequence>VCVPVLCLCVNTVCVSLCGQTPPLPRAVVPSIHLREGGAAFPFCRVCVPRPRGGRWRSWDVNLGPQDGGEPRTHLLWRFWGPCSGAGGLPTWGSMRACFLCSLLLRPPSRGEASPPLPVLVTHPLACASGWLGTSLLEATCLGLHGGAWWDCHPMSWE</sequence>
<organism evidence="2 3">
    <name type="scientific">Aotus nancymaae</name>
    <name type="common">Ma's night monkey</name>
    <dbReference type="NCBI Taxonomy" id="37293"/>
    <lineage>
        <taxon>Eukaryota</taxon>
        <taxon>Metazoa</taxon>
        <taxon>Chordata</taxon>
        <taxon>Craniata</taxon>
        <taxon>Vertebrata</taxon>
        <taxon>Euteleostomi</taxon>
        <taxon>Mammalia</taxon>
        <taxon>Eutheria</taxon>
        <taxon>Euarchontoglires</taxon>
        <taxon>Primates</taxon>
        <taxon>Haplorrhini</taxon>
        <taxon>Platyrrhini</taxon>
        <taxon>Aotidae</taxon>
        <taxon>Aotus</taxon>
    </lineage>
</organism>
<feature type="chain" id="PRO_5014401441" evidence="1">
    <location>
        <begin position="19"/>
        <end position="158"/>
    </location>
</feature>
<dbReference type="Ensembl" id="ENSANAT00000046111.1">
    <property type="protein sequence ID" value="ENSANAP00000028086.1"/>
    <property type="gene ID" value="ENSANAG00000031898.1"/>
</dbReference>
<keyword evidence="3" id="KW-1185">Reference proteome</keyword>
<reference evidence="2" key="1">
    <citation type="submission" date="2025-08" db="UniProtKB">
        <authorList>
            <consortium name="Ensembl"/>
        </authorList>
    </citation>
    <scope>IDENTIFICATION</scope>
</reference>
<protein>
    <submittedName>
        <fullName evidence="2">Uncharacterized protein</fullName>
    </submittedName>
</protein>
<dbReference type="GeneTree" id="ENSGT00860000136327"/>
<proteinExistence type="predicted"/>
<name>A0A2K5E4E8_AOTNA</name>
<feature type="signal peptide" evidence="1">
    <location>
        <begin position="1"/>
        <end position="18"/>
    </location>
</feature>